<dbReference type="EMBL" id="CP021983">
    <property type="protein sequence ID" value="ASC71201.1"/>
    <property type="molecule type" value="Genomic_DNA"/>
</dbReference>
<accession>A0A1Z3HLM1</accession>
<evidence type="ECO:0000313" key="1">
    <source>
        <dbReference type="EMBL" id="ASC71201.1"/>
    </source>
</evidence>
<evidence type="ECO:0000313" key="2">
    <source>
        <dbReference type="Proteomes" id="UP000191901"/>
    </source>
</evidence>
<protein>
    <recommendedName>
        <fullName evidence="3">CRISPR-associated protein</fullName>
    </recommendedName>
</protein>
<dbReference type="OrthoDB" id="428676at2"/>
<organism evidence="1 2">
    <name type="scientific">Halomicronema hongdechloris C2206</name>
    <dbReference type="NCBI Taxonomy" id="1641165"/>
    <lineage>
        <taxon>Bacteria</taxon>
        <taxon>Bacillati</taxon>
        <taxon>Cyanobacteriota</taxon>
        <taxon>Cyanophyceae</taxon>
        <taxon>Nodosilineales</taxon>
        <taxon>Nodosilineaceae</taxon>
        <taxon>Halomicronema</taxon>
    </lineage>
</organism>
<reference evidence="1 2" key="1">
    <citation type="journal article" date="2016" name="Biochim. Biophys. Acta">
        <title>Characterization of red-shifted phycobilisomes isolated from the chlorophyll f-containing cyanobacterium Halomicronema hongdechloris.</title>
        <authorList>
            <person name="Li Y."/>
            <person name="Lin Y."/>
            <person name="Garvey C.J."/>
            <person name="Birch D."/>
            <person name="Corkery R.W."/>
            <person name="Loughlin P.C."/>
            <person name="Scheer H."/>
            <person name="Willows R.D."/>
            <person name="Chen M."/>
        </authorList>
    </citation>
    <scope>NUCLEOTIDE SEQUENCE [LARGE SCALE GENOMIC DNA]</scope>
    <source>
        <strain evidence="1 2">C2206</strain>
    </source>
</reference>
<dbReference type="STRING" id="1641165.XM38_24055"/>
<proteinExistence type="predicted"/>
<keyword evidence="2" id="KW-1185">Reference proteome</keyword>
<evidence type="ECO:0008006" key="3">
    <source>
        <dbReference type="Google" id="ProtNLM"/>
    </source>
</evidence>
<name>A0A1Z3HLM1_9CYAN</name>
<dbReference type="AlphaFoldDB" id="A0A1Z3HLM1"/>
<gene>
    <name evidence="1" type="ORF">XM38_021530</name>
</gene>
<sequence>MTTWILTIGSSDVLLKSDRNWNSLERQAQAKTRDLPHFRPSIVKMPNGADFFAFPVRALGIVYSSQLETYSSDLCLPRLETLCGQFRTSYPEHIIILLTDQAHLQPAARRKTHHAYWQDTCELKPILEFYLNQKFPDVSQDYLIVRPEPQGETIEVLGLDHWDSTLSLIQALMADIDDKSHKTIYVSHQGGIPALSSAVQFVTLTKFADKVQFLVSNEFQENSSELISSSTYLRGIRLQEAKRLLLRHDYVGVQELLRHGLLTSDDPLGSKIDSLLNSAILWNQAQFKQFSESLPLELQERTQEWWWAGYESAYLAMIRLEQGNTVEALFHSFRAAEGMLSNWAKWYYPDDIKEDKKGAPIVFLREDSHLPDYLKSKLAEKREKNKEANFMLYSQELFNLFQAVHPDASENENVKVIWKGAKGVRNQQFHRLLGLNEKEVFRAWGCKENRKAWEDRLLNCLNFIAGQDFKSLKDSSLMSRVQAELWGALNSVNLP</sequence>
<dbReference type="RefSeq" id="WP_088429756.1">
    <property type="nucleotide sequence ID" value="NZ_CP021983.2"/>
</dbReference>
<dbReference type="KEGG" id="hhg:XM38_021530"/>
<dbReference type="Proteomes" id="UP000191901">
    <property type="component" value="Chromosome"/>
</dbReference>